<dbReference type="Pfam" id="PF13648">
    <property type="entry name" value="Lipocalin_4"/>
    <property type="match status" value="1"/>
</dbReference>
<evidence type="ECO:0000313" key="3">
    <source>
        <dbReference type="Proteomes" id="UP001597532"/>
    </source>
</evidence>
<comment type="caution">
    <text evidence="2">The sequence shown here is derived from an EMBL/GenBank/DDBJ whole genome shotgun (WGS) entry which is preliminary data.</text>
</comment>
<organism evidence="2 3">
    <name type="scientific">Arenibacter antarcticus</name>
    <dbReference type="NCBI Taxonomy" id="2040469"/>
    <lineage>
        <taxon>Bacteria</taxon>
        <taxon>Pseudomonadati</taxon>
        <taxon>Bacteroidota</taxon>
        <taxon>Flavobacteriia</taxon>
        <taxon>Flavobacteriales</taxon>
        <taxon>Flavobacteriaceae</taxon>
        <taxon>Arenibacter</taxon>
    </lineage>
</organism>
<dbReference type="RefSeq" id="WP_251808584.1">
    <property type="nucleotide sequence ID" value="NZ_CP166679.1"/>
</dbReference>
<accession>A0ABW5VJ44</accession>
<evidence type="ECO:0000313" key="2">
    <source>
        <dbReference type="EMBL" id="MFD2791712.1"/>
    </source>
</evidence>
<dbReference type="InterPro" id="IPR024311">
    <property type="entry name" value="Lipocalin-like"/>
</dbReference>
<feature type="domain" description="Lipocalin-like" evidence="1">
    <location>
        <begin position="28"/>
        <end position="118"/>
    </location>
</feature>
<proteinExistence type="predicted"/>
<evidence type="ECO:0000259" key="1">
    <source>
        <dbReference type="Pfam" id="PF13648"/>
    </source>
</evidence>
<protein>
    <submittedName>
        <fullName evidence="2">Lipocalin family protein</fullName>
    </submittedName>
</protein>
<dbReference type="Proteomes" id="UP001597532">
    <property type="component" value="Unassembled WGS sequence"/>
</dbReference>
<keyword evidence="3" id="KW-1185">Reference proteome</keyword>
<gene>
    <name evidence="2" type="ORF">ACFS1K_18230</name>
</gene>
<reference evidence="3" key="1">
    <citation type="journal article" date="2019" name="Int. J. Syst. Evol. Microbiol.">
        <title>The Global Catalogue of Microorganisms (GCM) 10K type strain sequencing project: providing services to taxonomists for standard genome sequencing and annotation.</title>
        <authorList>
            <consortium name="The Broad Institute Genomics Platform"/>
            <consortium name="The Broad Institute Genome Sequencing Center for Infectious Disease"/>
            <person name="Wu L."/>
            <person name="Ma J."/>
        </authorList>
    </citation>
    <scope>NUCLEOTIDE SEQUENCE [LARGE SCALE GENOMIC DNA]</scope>
    <source>
        <strain evidence="3">KCTC 52924</strain>
    </source>
</reference>
<name>A0ABW5VJ44_9FLAO</name>
<dbReference type="EMBL" id="JBHUOK010000034">
    <property type="protein sequence ID" value="MFD2791712.1"/>
    <property type="molecule type" value="Genomic_DNA"/>
</dbReference>
<sequence>MKSLKFLLVFLVISACNQKVTWDQIPNLNGYWEIEKVTFPDGSEKKYTVNTSIDYIELNDKQGFRKKVQPTLSGTYDTSDDAEAFTLLEKGDNIGMYYKNELSEWEEEITTIGQNSFSVTNKEQITYHYKRFEPINLE</sequence>
<dbReference type="PROSITE" id="PS51257">
    <property type="entry name" value="PROKAR_LIPOPROTEIN"/>
    <property type="match status" value="1"/>
</dbReference>